<evidence type="ECO:0000313" key="3">
    <source>
        <dbReference type="EMBL" id="KZL65864.1"/>
    </source>
</evidence>
<keyword evidence="2" id="KW-0472">Membrane</keyword>
<gene>
    <name evidence="3" type="ORF">CT0861_09509</name>
</gene>
<accession>A0A166NN39</accession>
<name>A0A166NN39_9PEZI</name>
<protein>
    <submittedName>
        <fullName evidence="3">Uncharacterized protein</fullName>
    </submittedName>
</protein>
<reference evidence="3 4" key="1">
    <citation type="submission" date="2015-06" db="EMBL/GenBank/DDBJ databases">
        <title>Survival trade-offs in plant roots during colonization by closely related pathogenic and mutualistic fungi.</title>
        <authorList>
            <person name="Hacquard S."/>
            <person name="Kracher B."/>
            <person name="Hiruma K."/>
            <person name="Weinman A."/>
            <person name="Muench P."/>
            <person name="Garrido Oter R."/>
            <person name="Ver Loren van Themaat E."/>
            <person name="Dallerey J.-F."/>
            <person name="Damm U."/>
            <person name="Henrissat B."/>
            <person name="Lespinet O."/>
            <person name="Thon M."/>
            <person name="Kemen E."/>
            <person name="McHardy A.C."/>
            <person name="Schulze-Lefert P."/>
            <person name="O'Connell R.J."/>
        </authorList>
    </citation>
    <scope>NUCLEOTIDE SEQUENCE [LARGE SCALE GENOMIC DNA]</scope>
    <source>
        <strain evidence="3 4">0861</strain>
    </source>
</reference>
<keyword evidence="4" id="KW-1185">Reference proteome</keyword>
<keyword evidence="2" id="KW-0812">Transmembrane</keyword>
<evidence type="ECO:0000313" key="4">
    <source>
        <dbReference type="Proteomes" id="UP000076552"/>
    </source>
</evidence>
<feature type="compositionally biased region" description="Pro residues" evidence="1">
    <location>
        <begin position="409"/>
        <end position="423"/>
    </location>
</feature>
<sequence length="528" mass="56355">MNLVSDTCYPDLDEKGEAWGKAASNVPDPPKCIETCRTRFFERVVPGFDETKYAEVCKVLSNREMAVDRLWELYCCDSTSCGVQLNGNLGQDPSVNFIINTCQNIGSGIIQDPGPPAVGYACPISSDDKPSDPCPRPFMMTDARGPASTKINSLATLTPDFTTLTTSASVVARSSTRATDSTMKTSGVSSSISNQYQRNELGGLSIGSKVAIGAASGVAFLAFLAFTVCLFRRRTRGEYAKDLKSEIKHLSVQQARSPTPLISPSRSTHGANRTLLTPPPRLQERRLLPSPLSPTKPGINISIPRTSLGAAVAQTSPLSPASIPSPTAGKLPPRFDRSTKPYYGIPPPTAFSGTSKAGKTASFNSTASRRAATTVPIILSSLPHHIPSSPTRPVRPHDQPLHIPDLVCPGPPPTRSLPPPPARSPSRPVSLSSNQHREDSHRNFVTAIGNGWVPPRNPARGVVLGKEAKDLCDLTETCAREQQERGSWGSWAIGDGGMGIGMSLSKGGGRVNSPVLEEADLERIGGRY</sequence>
<dbReference type="Proteomes" id="UP000076552">
    <property type="component" value="Unassembled WGS sequence"/>
</dbReference>
<evidence type="ECO:0000256" key="2">
    <source>
        <dbReference type="SAM" id="Phobius"/>
    </source>
</evidence>
<feature type="compositionally biased region" description="Low complexity" evidence="1">
    <location>
        <begin position="424"/>
        <end position="433"/>
    </location>
</feature>
<feature type="transmembrane region" description="Helical" evidence="2">
    <location>
        <begin position="210"/>
        <end position="231"/>
    </location>
</feature>
<feature type="compositionally biased region" description="Polar residues" evidence="1">
    <location>
        <begin position="351"/>
        <end position="368"/>
    </location>
</feature>
<dbReference type="EMBL" id="LFIV01000199">
    <property type="protein sequence ID" value="KZL65864.1"/>
    <property type="molecule type" value="Genomic_DNA"/>
</dbReference>
<feature type="region of interest" description="Disordered" evidence="1">
    <location>
        <begin position="254"/>
        <end position="277"/>
    </location>
</feature>
<keyword evidence="2" id="KW-1133">Transmembrane helix</keyword>
<dbReference type="STRING" id="708197.A0A166NN39"/>
<feature type="region of interest" description="Disordered" evidence="1">
    <location>
        <begin position="347"/>
        <end position="369"/>
    </location>
</feature>
<proteinExistence type="predicted"/>
<organism evidence="3 4">
    <name type="scientific">Colletotrichum tofieldiae</name>
    <dbReference type="NCBI Taxonomy" id="708197"/>
    <lineage>
        <taxon>Eukaryota</taxon>
        <taxon>Fungi</taxon>
        <taxon>Dikarya</taxon>
        <taxon>Ascomycota</taxon>
        <taxon>Pezizomycotina</taxon>
        <taxon>Sordariomycetes</taxon>
        <taxon>Hypocreomycetidae</taxon>
        <taxon>Glomerellales</taxon>
        <taxon>Glomerellaceae</taxon>
        <taxon>Colletotrichum</taxon>
        <taxon>Colletotrichum spaethianum species complex</taxon>
    </lineage>
</organism>
<comment type="caution">
    <text evidence="3">The sequence shown here is derived from an EMBL/GenBank/DDBJ whole genome shotgun (WGS) entry which is preliminary data.</text>
</comment>
<dbReference type="AlphaFoldDB" id="A0A166NN39"/>
<feature type="compositionally biased region" description="Polar residues" evidence="1">
    <location>
        <begin position="254"/>
        <end position="271"/>
    </location>
</feature>
<evidence type="ECO:0000256" key="1">
    <source>
        <dbReference type="SAM" id="MobiDB-lite"/>
    </source>
</evidence>
<feature type="region of interest" description="Disordered" evidence="1">
    <location>
        <begin position="382"/>
        <end position="439"/>
    </location>
</feature>